<dbReference type="Proteomes" id="UP000502928">
    <property type="component" value="Chromosome"/>
</dbReference>
<dbReference type="RefSeq" id="WP_166248112.1">
    <property type="nucleotide sequence ID" value="NZ_CP049616.1"/>
</dbReference>
<keyword evidence="3" id="KW-1185">Reference proteome</keyword>
<name>A0A6G7J1U5_9FLAO</name>
<protein>
    <recommendedName>
        <fullName evidence="1">YdhG-like domain-containing protein</fullName>
    </recommendedName>
</protein>
<dbReference type="Pfam" id="PF08818">
    <property type="entry name" value="DUF1801"/>
    <property type="match status" value="1"/>
</dbReference>
<dbReference type="AlphaFoldDB" id="A0A6G7J1U5"/>
<organism evidence="2 3">
    <name type="scientific">Flagellimonas oceani</name>
    <dbReference type="NCBI Taxonomy" id="2698672"/>
    <lineage>
        <taxon>Bacteria</taxon>
        <taxon>Pseudomonadati</taxon>
        <taxon>Bacteroidota</taxon>
        <taxon>Flavobacteriia</taxon>
        <taxon>Flavobacteriales</taxon>
        <taxon>Flavobacteriaceae</taxon>
        <taxon>Flagellimonas</taxon>
    </lineage>
</organism>
<dbReference type="PIRSF" id="PIRSF021308">
    <property type="entry name" value="UCP021308"/>
    <property type="match status" value="1"/>
</dbReference>
<dbReference type="InterPro" id="IPR016786">
    <property type="entry name" value="YdeI_bac"/>
</dbReference>
<evidence type="ECO:0000259" key="1">
    <source>
        <dbReference type="Pfam" id="PF08818"/>
    </source>
</evidence>
<dbReference type="Pfam" id="PF13376">
    <property type="entry name" value="OmdA"/>
    <property type="match status" value="1"/>
</dbReference>
<evidence type="ECO:0000313" key="2">
    <source>
        <dbReference type="EMBL" id="QII44578.1"/>
    </source>
</evidence>
<sequence>MNPEIDHYLLEGCGRCSLYRTPECKVHLWQKELKFLRNLVLECGLTEELKWSMPCYTFQQKNIVMIAAFKDNCTLSFFKGSLLKDENGILERPGKNSNVARVVRFTDVEQVRALKTTLRTYIFEAIAVEKAGLKVKKKQVSEYDMPEELQNKLDGDAEFRTAFEALTPGRQRGYMLHISQAKQSKTRMARIEKSIPKIFDGKGFNEL</sequence>
<proteinExistence type="predicted"/>
<dbReference type="KEGG" id="mut:GVT53_07770"/>
<dbReference type="EMBL" id="CP049616">
    <property type="protein sequence ID" value="QII44578.1"/>
    <property type="molecule type" value="Genomic_DNA"/>
</dbReference>
<reference evidence="2 3" key="1">
    <citation type="submission" date="2020-02" db="EMBL/GenBank/DDBJ databases">
        <title>Complete genome of Muricauda sp. 501str8.</title>
        <authorList>
            <person name="Dong B."/>
            <person name="Zhu S."/>
            <person name="Yang J."/>
            <person name="Chen J."/>
        </authorList>
    </citation>
    <scope>NUCLEOTIDE SEQUENCE [LARGE SCALE GENOMIC DNA]</scope>
    <source>
        <strain evidence="2 3">501str8</strain>
    </source>
</reference>
<dbReference type="SUPFAM" id="SSF159888">
    <property type="entry name" value="YdhG-like"/>
    <property type="match status" value="1"/>
</dbReference>
<accession>A0A6G7J1U5</accession>
<dbReference type="Gene3D" id="3.90.1150.200">
    <property type="match status" value="1"/>
</dbReference>
<gene>
    <name evidence="2" type="ORF">GVT53_07770</name>
</gene>
<dbReference type="InterPro" id="IPR014922">
    <property type="entry name" value="YdhG-like"/>
</dbReference>
<feature type="domain" description="YdhG-like" evidence="1">
    <location>
        <begin position="29"/>
        <end position="126"/>
    </location>
</feature>
<evidence type="ECO:0000313" key="3">
    <source>
        <dbReference type="Proteomes" id="UP000502928"/>
    </source>
</evidence>